<proteinExistence type="predicted"/>
<reference evidence="1 2" key="1">
    <citation type="journal article" date="2016" name="Front. Microbiol.">
        <title>Comprehensive Phylogenetic Analysis of Bovine Non-aureus Staphylococci Species Based on Whole-Genome Sequencing.</title>
        <authorList>
            <person name="Naushad S."/>
            <person name="Barkema H.W."/>
            <person name="Luby C."/>
            <person name="Condas L.A."/>
            <person name="Nobrega D.B."/>
            <person name="Carson D.A."/>
            <person name="De Buck J."/>
        </authorList>
    </citation>
    <scope>NUCLEOTIDE SEQUENCE [LARGE SCALE GENOMIC DNA]</scope>
    <source>
        <strain evidence="1 2">SNUC 5336</strain>
    </source>
</reference>
<dbReference type="EMBL" id="PZHX01000010">
    <property type="protein sequence ID" value="PTK30839.1"/>
    <property type="molecule type" value="Genomic_DNA"/>
</dbReference>
<name>A0A974KZ00_STAHO</name>
<comment type="caution">
    <text evidence="1">The sequence shown here is derived from an EMBL/GenBank/DDBJ whole genome shotgun (WGS) entry which is preliminary data.</text>
</comment>
<evidence type="ECO:0000313" key="1">
    <source>
        <dbReference type="EMBL" id="PTK30839.1"/>
    </source>
</evidence>
<sequence>MTNKYLAKIIIKRMESAAKYNEEETNVLFSTLKDDWEKELEAMKNFMKNIGLKYEESKIRGAAMIALEVKTSQLEILKAETF</sequence>
<protein>
    <submittedName>
        <fullName evidence="1">Uncharacterized protein</fullName>
    </submittedName>
</protein>
<dbReference type="RefSeq" id="WP_107640212.1">
    <property type="nucleotide sequence ID" value="NZ_PZHX01000010.1"/>
</dbReference>
<gene>
    <name evidence="1" type="ORF">BUZ51_06395</name>
</gene>
<dbReference type="AlphaFoldDB" id="A0A974KZ00"/>
<organism evidence="1 2">
    <name type="scientific">Staphylococcus hominis</name>
    <dbReference type="NCBI Taxonomy" id="1290"/>
    <lineage>
        <taxon>Bacteria</taxon>
        <taxon>Bacillati</taxon>
        <taxon>Bacillota</taxon>
        <taxon>Bacilli</taxon>
        <taxon>Bacillales</taxon>
        <taxon>Staphylococcaceae</taxon>
        <taxon>Staphylococcus</taxon>
    </lineage>
</organism>
<dbReference type="Proteomes" id="UP000241540">
    <property type="component" value="Unassembled WGS sequence"/>
</dbReference>
<evidence type="ECO:0000313" key="2">
    <source>
        <dbReference type="Proteomes" id="UP000241540"/>
    </source>
</evidence>
<accession>A0A974KZ00</accession>